<dbReference type="AlphaFoldDB" id="A0A8T1XQA5"/>
<dbReference type="Proteomes" id="UP000694240">
    <property type="component" value="Chromosome 13"/>
</dbReference>
<dbReference type="Pfam" id="PF13966">
    <property type="entry name" value="zf-RVT"/>
    <property type="match status" value="1"/>
</dbReference>
<keyword evidence="3" id="KW-1185">Reference proteome</keyword>
<evidence type="ECO:0000259" key="1">
    <source>
        <dbReference type="PROSITE" id="PS50878"/>
    </source>
</evidence>
<dbReference type="InterPro" id="IPR000477">
    <property type="entry name" value="RT_dom"/>
</dbReference>
<dbReference type="InterPro" id="IPR026960">
    <property type="entry name" value="RVT-Znf"/>
</dbReference>
<dbReference type="PANTHER" id="PTHR33116:SF76">
    <property type="entry name" value="DUF4283 DOMAIN-CONTAINING PROTEIN"/>
    <property type="match status" value="1"/>
</dbReference>
<name>A0A8T1XQA5_9BRAS</name>
<dbReference type="EMBL" id="JAEFBK010000013">
    <property type="protein sequence ID" value="KAG7533960.1"/>
    <property type="molecule type" value="Genomic_DNA"/>
</dbReference>
<sequence>MISPCQSAFVKGRLLIENVLLATELVQRFNQKNVSCRGVLKVDLRKAFDSLSWEFILRALQAAHLPEIFINWIRQCLTTTRFSVNVNGSLCGYFKGSKGLRQGDPLSPYLFVIAMEVFAQLLDSQFSAGSIGLHPKAKDPKISHLAFADDVMIFFDGSPTSLQGITQTLTDFHRISGLEMNREKSGIYTAGLSNAESEEISTYGFTTGTFPFRYLGLPLTHKKLRKADYSPLLDSLSSRFNHWAAKSLSFAGRLQLISSVIYSTVNFWASAFMLPKSCIKSIESLCNRFLWSGDITKKTGIKIAWKNVCLPKDEGGLGLRNFGIWNKTLNLKLVWLLFSKSDSLWVAWNKNHRLKNDSFWNVELKSNDSWIWKSLVSLRPLAKRFLRCSVKDGKTASFWFDHWLDLGPLIDFIGSDGPRKLGVHVSSTVAAACYSSRWLLPSSRTRNSDLAVLRRKLMETALPAMSLGPDIFSWRTNSSSNIEFSSSLTWEQLRPRSQYQPWSKIVWFKGYIPKHAFTFWVSHLDRLPVRSRLAKWGITTNISCCLCDQQSETRDHLLLHCDYSTQVWDQILRRLGQPGYNITDWSCLISWLSTPASKATTLKRITVQATIYFLWKERNNRLHNSTATSHSQLCKQIDRCIRDIILARIQRKRFKNLLSLWFSFE</sequence>
<dbReference type="Pfam" id="PF00078">
    <property type="entry name" value="RVT_1"/>
    <property type="match status" value="1"/>
</dbReference>
<dbReference type="CDD" id="cd01650">
    <property type="entry name" value="RT_nLTR_like"/>
    <property type="match status" value="1"/>
</dbReference>
<protein>
    <submittedName>
        <fullName evidence="2">Reverse transcriptase domain</fullName>
    </submittedName>
</protein>
<comment type="caution">
    <text evidence="2">The sequence shown here is derived from an EMBL/GenBank/DDBJ whole genome shotgun (WGS) entry which is preliminary data.</text>
</comment>
<feature type="domain" description="Reverse transcriptase" evidence="1">
    <location>
        <begin position="1"/>
        <end position="219"/>
    </location>
</feature>
<accession>A0A8T1XQA5</accession>
<organism evidence="2 3">
    <name type="scientific">Arabidopsis thaliana x Arabidopsis arenosa</name>
    <dbReference type="NCBI Taxonomy" id="1240361"/>
    <lineage>
        <taxon>Eukaryota</taxon>
        <taxon>Viridiplantae</taxon>
        <taxon>Streptophyta</taxon>
        <taxon>Embryophyta</taxon>
        <taxon>Tracheophyta</taxon>
        <taxon>Spermatophyta</taxon>
        <taxon>Magnoliopsida</taxon>
        <taxon>eudicotyledons</taxon>
        <taxon>Gunneridae</taxon>
        <taxon>Pentapetalae</taxon>
        <taxon>rosids</taxon>
        <taxon>malvids</taxon>
        <taxon>Brassicales</taxon>
        <taxon>Brassicaceae</taxon>
        <taxon>Camelineae</taxon>
        <taxon>Arabidopsis</taxon>
    </lineage>
</organism>
<keyword evidence="2" id="KW-0808">Transferase</keyword>
<evidence type="ECO:0000313" key="2">
    <source>
        <dbReference type="EMBL" id="KAG7533960.1"/>
    </source>
</evidence>
<dbReference type="PROSITE" id="PS50878">
    <property type="entry name" value="RT_POL"/>
    <property type="match status" value="1"/>
</dbReference>
<keyword evidence="2" id="KW-0695">RNA-directed DNA polymerase</keyword>
<evidence type="ECO:0000313" key="3">
    <source>
        <dbReference type="Proteomes" id="UP000694240"/>
    </source>
</evidence>
<dbReference type="PANTHER" id="PTHR33116">
    <property type="entry name" value="REVERSE TRANSCRIPTASE ZINC-BINDING DOMAIN-CONTAINING PROTEIN-RELATED-RELATED"/>
    <property type="match status" value="1"/>
</dbReference>
<keyword evidence="2" id="KW-0548">Nucleotidyltransferase</keyword>
<dbReference type="GO" id="GO:0003964">
    <property type="term" value="F:RNA-directed DNA polymerase activity"/>
    <property type="evidence" value="ECO:0007669"/>
    <property type="project" value="UniProtKB-KW"/>
</dbReference>
<proteinExistence type="predicted"/>
<gene>
    <name evidence="2" type="ORF">ISN45_Aa08g015460</name>
</gene>
<reference evidence="2 3" key="1">
    <citation type="submission" date="2020-12" db="EMBL/GenBank/DDBJ databases">
        <title>Concerted genomic and epigenomic changes stabilize Arabidopsis allopolyploids.</title>
        <authorList>
            <person name="Chen Z."/>
        </authorList>
    </citation>
    <scope>NUCLEOTIDE SEQUENCE [LARGE SCALE GENOMIC DNA]</scope>
    <source>
        <strain evidence="2">Allo738</strain>
        <tissue evidence="2">Leaf</tissue>
    </source>
</reference>